<dbReference type="RefSeq" id="WP_386059698.1">
    <property type="nucleotide sequence ID" value="NZ_JBHTKL010000005.1"/>
</dbReference>
<dbReference type="EMBL" id="JBHTKL010000005">
    <property type="protein sequence ID" value="MFD1019580.1"/>
    <property type="molecule type" value="Genomic_DNA"/>
</dbReference>
<evidence type="ECO:0000313" key="4">
    <source>
        <dbReference type="Proteomes" id="UP001596990"/>
    </source>
</evidence>
<dbReference type="Proteomes" id="UP001596990">
    <property type="component" value="Unassembled WGS sequence"/>
</dbReference>
<keyword evidence="4" id="KW-1185">Reference proteome</keyword>
<gene>
    <name evidence="3" type="ORF">ACFQ2J_10390</name>
</gene>
<protein>
    <submittedName>
        <fullName evidence="3">S41 family peptidase</fullName>
    </submittedName>
</protein>
<dbReference type="InterPro" id="IPR005151">
    <property type="entry name" value="Tail-specific_protease"/>
</dbReference>
<reference evidence="4" key="1">
    <citation type="journal article" date="2019" name="Int. J. Syst. Evol. Microbiol.">
        <title>The Global Catalogue of Microorganisms (GCM) 10K type strain sequencing project: providing services to taxonomists for standard genome sequencing and annotation.</title>
        <authorList>
            <consortium name="The Broad Institute Genomics Platform"/>
            <consortium name="The Broad Institute Genome Sequencing Center for Infectious Disease"/>
            <person name="Wu L."/>
            <person name="Ma J."/>
        </authorList>
    </citation>
    <scope>NUCLEOTIDE SEQUENCE [LARGE SCALE GENOMIC DNA]</scope>
    <source>
        <strain evidence="4">CCUG 56607</strain>
    </source>
</reference>
<dbReference type="Gene3D" id="3.90.226.10">
    <property type="entry name" value="2-enoyl-CoA Hydratase, Chain A, domain 1"/>
    <property type="match status" value="1"/>
</dbReference>
<name>A0ABW3L0Y0_9BACI</name>
<sequence length="426" mass="49361">MYLEIFNEVVDIMHHDYAGWRDKKGWDNPKEFEKKVKNLEEKGEIDAYSFTEIVEDYLLDFKDPHMYFKMSDSNEQKEVDNGFSVRRFDEKLFVTSVGQENRLAPGDAILSLDALSIHELVEQHQGELMETKAERENWKKALQNYSVADVVNSNGEHRLLDLKKYEKKAYAPIHTITRLDEETLYLKATDFFEKSTIDTLIAQFESELTSTQNLIIDVRVNYGGSTLAYASLENYLFPATSMKIDYLDYATEFNCTDRNAELMIGLIDQELAKTDNQAYRKGLERFKEEAWVKNKGKGFTSFSEDNEEIEKIGCELPATIIVLTDTYCGSAGDIFVYLCKKSPKVIVVGRPTMGVNDYSNLTTIKWNEKFEFSYPTSRLKSLDYRGALMNPGIQPDVYIPWTPEHIYKDVDLEEAMRILRRKNLFK</sequence>
<evidence type="ECO:0000313" key="3">
    <source>
        <dbReference type="EMBL" id="MFD1019580.1"/>
    </source>
</evidence>
<proteinExistence type="predicted"/>
<comment type="caution">
    <text evidence="3">The sequence shown here is derived from an EMBL/GenBank/DDBJ whole genome shotgun (WGS) entry which is preliminary data.</text>
</comment>
<dbReference type="SUPFAM" id="SSF52096">
    <property type="entry name" value="ClpP/crotonase"/>
    <property type="match status" value="1"/>
</dbReference>
<accession>A0ABW3L0Y0</accession>
<dbReference type="Pfam" id="PF03572">
    <property type="entry name" value="Peptidase_S41"/>
    <property type="match status" value="1"/>
</dbReference>
<evidence type="ECO:0000256" key="1">
    <source>
        <dbReference type="SAM" id="Coils"/>
    </source>
</evidence>
<keyword evidence="1" id="KW-0175">Coiled coil</keyword>
<evidence type="ECO:0000259" key="2">
    <source>
        <dbReference type="Pfam" id="PF03572"/>
    </source>
</evidence>
<organism evidence="3 4">
    <name type="scientific">Thalassobacillus hwangdonensis</name>
    <dbReference type="NCBI Taxonomy" id="546108"/>
    <lineage>
        <taxon>Bacteria</taxon>
        <taxon>Bacillati</taxon>
        <taxon>Bacillota</taxon>
        <taxon>Bacilli</taxon>
        <taxon>Bacillales</taxon>
        <taxon>Bacillaceae</taxon>
        <taxon>Thalassobacillus</taxon>
    </lineage>
</organism>
<dbReference type="InterPro" id="IPR029045">
    <property type="entry name" value="ClpP/crotonase-like_dom_sf"/>
</dbReference>
<feature type="coiled-coil region" evidence="1">
    <location>
        <begin position="121"/>
        <end position="148"/>
    </location>
</feature>
<feature type="domain" description="Tail specific protease" evidence="2">
    <location>
        <begin position="184"/>
        <end position="398"/>
    </location>
</feature>